<dbReference type="InterPro" id="IPR003439">
    <property type="entry name" value="ABC_transporter-like_ATP-bd"/>
</dbReference>
<name>A0AAX4NJA0_9ARCH</name>
<evidence type="ECO:0000259" key="3">
    <source>
        <dbReference type="PROSITE" id="PS50893"/>
    </source>
</evidence>
<evidence type="ECO:0000256" key="1">
    <source>
        <dbReference type="ARBA" id="ARBA00022741"/>
    </source>
</evidence>
<dbReference type="SUPFAM" id="SSF52540">
    <property type="entry name" value="P-loop containing nucleoside triphosphate hydrolases"/>
    <property type="match status" value="1"/>
</dbReference>
<dbReference type="KEGG" id="omr:OXIME_001559"/>
<evidence type="ECO:0000256" key="2">
    <source>
        <dbReference type="ARBA" id="ARBA00022840"/>
    </source>
</evidence>
<reference evidence="4 5" key="1">
    <citation type="submission" date="2023-09" db="EMBL/GenBank/DDBJ databases">
        <authorList>
            <person name="Golyshina O.V."/>
            <person name="Lunev E.A."/>
            <person name="Bargiela R."/>
            <person name="Gaines M.C."/>
            <person name="Daum B."/>
            <person name="Bale N.J."/>
            <person name="Koenen M."/>
            <person name="Sinninghe Damst J.S."/>
            <person name="Yakimov M."/>
            <person name="Golyshin P.N."/>
        </authorList>
    </citation>
    <scope>NUCLEOTIDE SEQUENCE [LARGE SCALE GENOMIC DNA]</scope>
    <source>
        <strain evidence="4 5">M1</strain>
    </source>
</reference>
<dbReference type="GO" id="GO:0005524">
    <property type="term" value="F:ATP binding"/>
    <property type="evidence" value="ECO:0007669"/>
    <property type="project" value="UniProtKB-KW"/>
</dbReference>
<feature type="domain" description="ABC transporter" evidence="3">
    <location>
        <begin position="2"/>
        <end position="229"/>
    </location>
</feature>
<dbReference type="Pfam" id="PF00005">
    <property type="entry name" value="ABC_tran"/>
    <property type="match status" value="1"/>
</dbReference>
<dbReference type="Gene3D" id="3.40.50.300">
    <property type="entry name" value="P-loop containing nucleotide triphosphate hydrolases"/>
    <property type="match status" value="1"/>
</dbReference>
<dbReference type="SMART" id="SM00382">
    <property type="entry name" value="AAA"/>
    <property type="match status" value="1"/>
</dbReference>
<dbReference type="EMBL" id="CP133772">
    <property type="protein sequence ID" value="WYY00966.1"/>
    <property type="molecule type" value="Genomic_DNA"/>
</dbReference>
<dbReference type="GeneID" id="95968297"/>
<keyword evidence="1" id="KW-0547">Nucleotide-binding</keyword>
<dbReference type="PROSITE" id="PS50893">
    <property type="entry name" value="ABC_TRANSPORTER_2"/>
    <property type="match status" value="1"/>
</dbReference>
<dbReference type="RefSeq" id="WP_393971289.1">
    <property type="nucleotide sequence ID" value="NZ_CP133772.1"/>
</dbReference>
<dbReference type="AlphaFoldDB" id="A0AAX4NJA0"/>
<dbReference type="GO" id="GO:0016887">
    <property type="term" value="F:ATP hydrolysis activity"/>
    <property type="evidence" value="ECO:0007669"/>
    <property type="project" value="InterPro"/>
</dbReference>
<evidence type="ECO:0000313" key="4">
    <source>
        <dbReference type="EMBL" id="WYY00966.1"/>
    </source>
</evidence>
<gene>
    <name evidence="4" type="ORF">OXIME_001559</name>
</gene>
<keyword evidence="2 4" id="KW-0067">ATP-binding</keyword>
<keyword evidence="5" id="KW-1185">Reference proteome</keyword>
<dbReference type="InterPro" id="IPR003593">
    <property type="entry name" value="AAA+_ATPase"/>
</dbReference>
<accession>A0AAX4NJA0</accession>
<protein>
    <submittedName>
        <fullName evidence="4">ABC transporter ATP-binding protein</fullName>
    </submittedName>
</protein>
<dbReference type="Proteomes" id="UP001451606">
    <property type="component" value="Chromosome"/>
</dbReference>
<evidence type="ECO:0000313" key="5">
    <source>
        <dbReference type="Proteomes" id="UP001451606"/>
    </source>
</evidence>
<dbReference type="InterPro" id="IPR027417">
    <property type="entry name" value="P-loop_NTPase"/>
</dbReference>
<sequence length="279" mass="31155">MIQINDVRKKYSDGTEALKGINAEIGKRITSVIGRNGAGKTTLMRILSTQLEPSSGQVLIDGLDVIRDTLEVRKKICSIPQEATPIGILTPMEHVTLYLLARKFQYRDARKEALNALDSLGLFEYKDKPSDTLSGGTKRKIFVAMAIASNADSVFLDEPTTGLDPVSRMEVWSSIRKLESNLIVTTHYMEEAEELSQEVFMVEGGLVIERGEVKELLSRFRGKIRAESHNPLDGSIRISNTYVKYIDEKEAPDYLRLGCTVKKVTLDDIFILRGVSIES</sequence>
<organism evidence="4 5">
    <name type="scientific">Oxyplasma meridianum</name>
    <dbReference type="NCBI Taxonomy" id="3073602"/>
    <lineage>
        <taxon>Archaea</taxon>
        <taxon>Methanobacteriati</taxon>
        <taxon>Thermoplasmatota</taxon>
        <taxon>Thermoplasmata</taxon>
        <taxon>Thermoplasmatales</taxon>
        <taxon>Thermoplasmataceae</taxon>
        <taxon>Oxyplasma</taxon>
    </lineage>
</organism>
<dbReference type="PANTHER" id="PTHR43582">
    <property type="entry name" value="LINEARMYCIN RESISTANCE ATP-BINDING PROTEIN LNRL"/>
    <property type="match status" value="1"/>
</dbReference>
<dbReference type="PANTHER" id="PTHR43582:SF2">
    <property type="entry name" value="LINEARMYCIN RESISTANCE ATP-BINDING PROTEIN LNRL"/>
    <property type="match status" value="1"/>
</dbReference>
<proteinExistence type="predicted"/>